<evidence type="ECO:0000313" key="2">
    <source>
        <dbReference type="Proteomes" id="UP000595140"/>
    </source>
</evidence>
<dbReference type="PANTHER" id="PTHR46890:SF48">
    <property type="entry name" value="RNA-DIRECTED DNA POLYMERASE"/>
    <property type="match status" value="1"/>
</dbReference>
<dbReference type="Gene3D" id="3.60.10.10">
    <property type="entry name" value="Endonuclease/exonuclease/phosphatase"/>
    <property type="match status" value="1"/>
</dbReference>
<dbReference type="OrthoDB" id="1306055at2759"/>
<dbReference type="EMBL" id="OOIL02004100">
    <property type="protein sequence ID" value="VFQ90426.1"/>
    <property type="molecule type" value="Genomic_DNA"/>
</dbReference>
<dbReference type="InterPro" id="IPR052343">
    <property type="entry name" value="Retrotransposon-Effector_Assoc"/>
</dbReference>
<dbReference type="AlphaFoldDB" id="A0A484MQH4"/>
<dbReference type="InterPro" id="IPR036691">
    <property type="entry name" value="Endo/exonu/phosph_ase_sf"/>
</dbReference>
<dbReference type="SUPFAM" id="SSF56219">
    <property type="entry name" value="DNase I-like"/>
    <property type="match status" value="1"/>
</dbReference>
<accession>A0A484MQH4</accession>
<dbReference type="SUPFAM" id="SSF56672">
    <property type="entry name" value="DNA/RNA polymerases"/>
    <property type="match status" value="1"/>
</dbReference>
<evidence type="ECO:0000313" key="1">
    <source>
        <dbReference type="EMBL" id="VFQ90426.1"/>
    </source>
</evidence>
<proteinExistence type="predicted"/>
<dbReference type="Proteomes" id="UP000595140">
    <property type="component" value="Unassembled WGS sequence"/>
</dbReference>
<protein>
    <submittedName>
        <fullName evidence="1">Uncharacterized protein</fullName>
    </submittedName>
</protein>
<reference evidence="1 2" key="1">
    <citation type="submission" date="2018-04" db="EMBL/GenBank/DDBJ databases">
        <authorList>
            <person name="Vogel A."/>
        </authorList>
    </citation>
    <scope>NUCLEOTIDE SEQUENCE [LARGE SCALE GENOMIC DNA]</scope>
</reference>
<organism evidence="1 2">
    <name type="scientific">Cuscuta campestris</name>
    <dbReference type="NCBI Taxonomy" id="132261"/>
    <lineage>
        <taxon>Eukaryota</taxon>
        <taxon>Viridiplantae</taxon>
        <taxon>Streptophyta</taxon>
        <taxon>Embryophyta</taxon>
        <taxon>Tracheophyta</taxon>
        <taxon>Spermatophyta</taxon>
        <taxon>Magnoliopsida</taxon>
        <taxon>eudicotyledons</taxon>
        <taxon>Gunneridae</taxon>
        <taxon>Pentapetalae</taxon>
        <taxon>asterids</taxon>
        <taxon>lamiids</taxon>
        <taxon>Solanales</taxon>
        <taxon>Convolvulaceae</taxon>
        <taxon>Cuscuteae</taxon>
        <taxon>Cuscuta</taxon>
        <taxon>Cuscuta subgen. Grammica</taxon>
        <taxon>Cuscuta sect. Cleistogrammica</taxon>
    </lineage>
</organism>
<keyword evidence="2" id="KW-1185">Reference proteome</keyword>
<name>A0A484MQH4_9ASTE</name>
<sequence>MDEFKDCIDTTSLTCVEPVRGWFTWSGNRGHGRVWRRLDRIFVNTNTLASFSDLQCQHLSKTTSDHNPLLLECTISTLKVPKSFRFLHSWLAHPTFQNLVATYWSSAPSTGGMRGLINKLKGLKSVLREWNTNTFGNIFQEVRLAEEAAITAELAFDENPCRNSKLTMKHIKAKDGRVLSLQQDIQQEAIQHFTESFSKSTIEGLQNILQFIPSVITDEDNHALSCLPTIEEVRDAIWDLDPHSTSGPDGYTGEFFRKTWEIVGSDILKAAQEFFLGIPTPKAFGATLITLIPKSNSPKSFNDYRPISLSTFVSKIHSKLLAKRLKGLLYKLISHEQGAFQQGKDISDQILLTTEMLHALDRKVNGDNLIIKVDMAKAVGTQVYAYVVLNYVLIMPNRHDQVEH</sequence>
<dbReference type="PANTHER" id="PTHR46890">
    <property type="entry name" value="NON-LTR RETROLELEMENT REVERSE TRANSCRIPTASE-LIKE PROTEIN-RELATED"/>
    <property type="match status" value="1"/>
</dbReference>
<dbReference type="InterPro" id="IPR043502">
    <property type="entry name" value="DNA/RNA_pol_sf"/>
</dbReference>
<gene>
    <name evidence="1" type="ORF">CCAM_LOCUS32202</name>
</gene>